<dbReference type="PANTHER" id="PTHR11735">
    <property type="entry name" value="TRNA N6-ADENOSINE THREONYLCARBAMOYLTRANSFERASE"/>
    <property type="match status" value="1"/>
</dbReference>
<feature type="domain" description="Gcp-like" evidence="2">
    <location>
        <begin position="35"/>
        <end position="151"/>
    </location>
</feature>
<evidence type="ECO:0000313" key="3">
    <source>
        <dbReference type="EMBL" id="TBW22217.1"/>
    </source>
</evidence>
<accession>A0A4Q9V0N2</accession>
<dbReference type="Pfam" id="PF00814">
    <property type="entry name" value="TsaD"/>
    <property type="match status" value="1"/>
</dbReference>
<dbReference type="PANTHER" id="PTHR11735:SF11">
    <property type="entry name" value="TRNA THREONYLCARBAMOYLADENOSINE BIOSYNTHESIS PROTEIN TSAB"/>
    <property type="match status" value="1"/>
</dbReference>
<keyword evidence="3" id="KW-0808">Transferase</keyword>
<dbReference type="GO" id="GO:0005829">
    <property type="term" value="C:cytosol"/>
    <property type="evidence" value="ECO:0007669"/>
    <property type="project" value="TreeGrafter"/>
</dbReference>
<proteinExistence type="predicted"/>
<dbReference type="Gene3D" id="3.30.420.40">
    <property type="match status" value="2"/>
</dbReference>
<gene>
    <name evidence="3" type="primary">tsaB</name>
    <name evidence="3" type="ORF">EZJ44_05195</name>
</gene>
<sequence>MKYLTIDASHHVIVGVCDENMGVVEELSALRSPDSRHHVELLAPMVQTALQEAGIEKPEAIVVGTGPAAFTGLRAGLVTARTLARAWDIPLYGVSSAEVMALAGCDTGLNLVEGVIDARRKEVYALQARAMGADDVEILKEVRVLKPTDLVQELGEDRAIVACADENLYADVLPERVTVDCAPSVMVRLLLSRIARAEAGENITFDSEPQYLRRPDVHGGAHAQPAPTENPYGAAGK</sequence>
<comment type="caution">
    <text evidence="3">The sequence shown here is derived from an EMBL/GenBank/DDBJ whole genome shotgun (WGS) entry which is preliminary data.</text>
</comment>
<protein>
    <submittedName>
        <fullName evidence="3">tRNA (Adenosine(37)-N6)-threonylcarbamoyltransferase complex dimerization subunit type 1 TsaB</fullName>
    </submittedName>
</protein>
<feature type="region of interest" description="Disordered" evidence="1">
    <location>
        <begin position="209"/>
        <end position="237"/>
    </location>
</feature>
<dbReference type="InterPro" id="IPR022496">
    <property type="entry name" value="T6A_TsaB"/>
</dbReference>
<dbReference type="InterPro" id="IPR043129">
    <property type="entry name" value="ATPase_NBD"/>
</dbReference>
<dbReference type="GO" id="GO:0002949">
    <property type="term" value="P:tRNA threonylcarbamoyladenosine modification"/>
    <property type="evidence" value="ECO:0007669"/>
    <property type="project" value="InterPro"/>
</dbReference>
<dbReference type="AlphaFoldDB" id="A0A4Q9V0N2"/>
<name>A0A4Q9V0N2_9ACTO</name>
<dbReference type="Proteomes" id="UP000293036">
    <property type="component" value="Unassembled WGS sequence"/>
</dbReference>
<organism evidence="3 4">
    <name type="scientific">Arcanobacterium bovis</name>
    <dbReference type="NCBI Taxonomy" id="2529275"/>
    <lineage>
        <taxon>Bacteria</taxon>
        <taxon>Bacillati</taxon>
        <taxon>Actinomycetota</taxon>
        <taxon>Actinomycetes</taxon>
        <taxon>Actinomycetales</taxon>
        <taxon>Actinomycetaceae</taxon>
        <taxon>Arcanobacterium</taxon>
    </lineage>
</organism>
<dbReference type="EMBL" id="SJDT01000003">
    <property type="protein sequence ID" value="TBW22217.1"/>
    <property type="molecule type" value="Genomic_DNA"/>
</dbReference>
<evidence type="ECO:0000259" key="2">
    <source>
        <dbReference type="Pfam" id="PF00814"/>
    </source>
</evidence>
<dbReference type="RefSeq" id="WP_131280941.1">
    <property type="nucleotide sequence ID" value="NZ_JBHSLR010000009.1"/>
</dbReference>
<evidence type="ECO:0000313" key="4">
    <source>
        <dbReference type="Proteomes" id="UP000293036"/>
    </source>
</evidence>
<reference evidence="3 4" key="1">
    <citation type="submission" date="2019-02" db="EMBL/GenBank/DDBJ databases">
        <title>Arcanobacterium bovis sp. nov., isolated from the milk of a cow with mastitis.</title>
        <authorList>
            <person name="Sammra O."/>
            <person name="Foster G."/>
            <person name="Hassan A."/>
            <person name="Alssahen M."/>
            <person name="Laemmler C."/>
            <person name="Borowiak M."/>
            <person name="Malorny B."/>
            <person name="Abdulmawjood A."/>
        </authorList>
    </citation>
    <scope>NUCLEOTIDE SEQUENCE [LARGE SCALE GENOMIC DNA]</scope>
    <source>
        <strain evidence="3 4">C605018/01/1</strain>
    </source>
</reference>
<dbReference type="InterPro" id="IPR000905">
    <property type="entry name" value="Gcp-like_dom"/>
</dbReference>
<dbReference type="OrthoDB" id="9809995at2"/>
<evidence type="ECO:0000256" key="1">
    <source>
        <dbReference type="SAM" id="MobiDB-lite"/>
    </source>
</evidence>
<dbReference type="NCBIfam" id="TIGR03725">
    <property type="entry name" value="T6A_YeaZ"/>
    <property type="match status" value="1"/>
</dbReference>
<dbReference type="SUPFAM" id="SSF53067">
    <property type="entry name" value="Actin-like ATPase domain"/>
    <property type="match status" value="1"/>
</dbReference>
<keyword evidence="4" id="KW-1185">Reference proteome</keyword>
<dbReference type="GO" id="GO:0016740">
    <property type="term" value="F:transferase activity"/>
    <property type="evidence" value="ECO:0007669"/>
    <property type="project" value="UniProtKB-KW"/>
</dbReference>